<evidence type="ECO:0000313" key="1">
    <source>
        <dbReference type="EMBL" id="KAJ7669778.1"/>
    </source>
</evidence>
<dbReference type="AlphaFoldDB" id="A0AAD7CYA2"/>
<dbReference type="EMBL" id="JARKIE010000184">
    <property type="protein sequence ID" value="KAJ7669778.1"/>
    <property type="molecule type" value="Genomic_DNA"/>
</dbReference>
<protein>
    <submittedName>
        <fullName evidence="1">Uncharacterized protein</fullName>
    </submittedName>
</protein>
<proteinExistence type="predicted"/>
<sequence>MELVSPETLRALQIHNSPDARGLLRVLSEGAHNLHNLATLSVELTDMIVPGFMEVLDRCPQLTQFEITKSFLSGSMQTLPAPTAIPLLRAFKGPRLLAAPFTLRRPVSVIDLAGGSGFNDKNKPAEKDIIRDLVALAQSSVAVQSLSLGAPMQIAVQLSAAIANHFPELRESSLALKEAEPALSIRSDDSAEEYEGIEASEDELDTRTVELSDDGSSDSLSSFQGYRVPGSVIRLDLDSDDEPEPGIPDVLLHGYMYSHSGGAFPPTVSCEPPTAAPTSLSDLINYICAGFISLPVSLVSLRITKPVWTEWSHGPLSPAKMNTAPSWRSRSSCLRCST</sequence>
<reference evidence="1" key="1">
    <citation type="submission" date="2023-03" db="EMBL/GenBank/DDBJ databases">
        <title>Massive genome expansion in bonnet fungi (Mycena s.s.) driven by repeated elements and novel gene families across ecological guilds.</title>
        <authorList>
            <consortium name="Lawrence Berkeley National Laboratory"/>
            <person name="Harder C.B."/>
            <person name="Miyauchi S."/>
            <person name="Viragh M."/>
            <person name="Kuo A."/>
            <person name="Thoen E."/>
            <person name="Andreopoulos B."/>
            <person name="Lu D."/>
            <person name="Skrede I."/>
            <person name="Drula E."/>
            <person name="Henrissat B."/>
            <person name="Morin E."/>
            <person name="Kohler A."/>
            <person name="Barry K."/>
            <person name="LaButti K."/>
            <person name="Morin E."/>
            <person name="Salamov A."/>
            <person name="Lipzen A."/>
            <person name="Mereny Z."/>
            <person name="Hegedus B."/>
            <person name="Baldrian P."/>
            <person name="Stursova M."/>
            <person name="Weitz H."/>
            <person name="Taylor A."/>
            <person name="Grigoriev I.V."/>
            <person name="Nagy L.G."/>
            <person name="Martin F."/>
            <person name="Kauserud H."/>
        </authorList>
    </citation>
    <scope>NUCLEOTIDE SEQUENCE</scope>
    <source>
        <strain evidence="1">CBHHK067</strain>
    </source>
</reference>
<keyword evidence="2" id="KW-1185">Reference proteome</keyword>
<name>A0AAD7CYA2_MYCRO</name>
<organism evidence="1 2">
    <name type="scientific">Mycena rosella</name>
    <name type="common">Pink bonnet</name>
    <name type="synonym">Agaricus rosellus</name>
    <dbReference type="NCBI Taxonomy" id="1033263"/>
    <lineage>
        <taxon>Eukaryota</taxon>
        <taxon>Fungi</taxon>
        <taxon>Dikarya</taxon>
        <taxon>Basidiomycota</taxon>
        <taxon>Agaricomycotina</taxon>
        <taxon>Agaricomycetes</taxon>
        <taxon>Agaricomycetidae</taxon>
        <taxon>Agaricales</taxon>
        <taxon>Marasmiineae</taxon>
        <taxon>Mycenaceae</taxon>
        <taxon>Mycena</taxon>
    </lineage>
</organism>
<comment type="caution">
    <text evidence="1">The sequence shown here is derived from an EMBL/GenBank/DDBJ whole genome shotgun (WGS) entry which is preliminary data.</text>
</comment>
<dbReference type="Proteomes" id="UP001221757">
    <property type="component" value="Unassembled WGS sequence"/>
</dbReference>
<gene>
    <name evidence="1" type="ORF">B0H17DRAFT_206051</name>
</gene>
<evidence type="ECO:0000313" key="2">
    <source>
        <dbReference type="Proteomes" id="UP001221757"/>
    </source>
</evidence>
<accession>A0AAD7CYA2</accession>